<keyword evidence="3 9" id="KW-0813">Transport</keyword>
<dbReference type="GO" id="GO:0043190">
    <property type="term" value="C:ATP-binding cassette (ABC) transporter complex"/>
    <property type="evidence" value="ECO:0007669"/>
    <property type="project" value="InterPro"/>
</dbReference>
<evidence type="ECO:0000259" key="10">
    <source>
        <dbReference type="PROSITE" id="PS50928"/>
    </source>
</evidence>
<keyword evidence="6" id="KW-0029">Amino-acid transport</keyword>
<accession>A0A6M0RZA5</accession>
<dbReference type="GO" id="GO:0006865">
    <property type="term" value="P:amino acid transport"/>
    <property type="evidence" value="ECO:0007669"/>
    <property type="project" value="UniProtKB-KW"/>
</dbReference>
<keyword evidence="8 9" id="KW-0472">Membrane</keyword>
<protein>
    <submittedName>
        <fullName evidence="11">Amino acid ABC transporter permease</fullName>
    </submittedName>
</protein>
<comment type="caution">
    <text evidence="11">The sequence shown here is derived from an EMBL/GenBank/DDBJ whole genome shotgun (WGS) entry which is preliminary data.</text>
</comment>
<dbReference type="InterPro" id="IPR035906">
    <property type="entry name" value="MetI-like_sf"/>
</dbReference>
<evidence type="ECO:0000256" key="8">
    <source>
        <dbReference type="ARBA" id="ARBA00023136"/>
    </source>
</evidence>
<dbReference type="Gene3D" id="1.10.3720.10">
    <property type="entry name" value="MetI-like"/>
    <property type="match status" value="1"/>
</dbReference>
<dbReference type="FunFam" id="1.10.3720.10:FF:000006">
    <property type="entry name" value="Glutamate/aspartate ABC transporter, permease protein GltK"/>
    <property type="match status" value="1"/>
</dbReference>
<evidence type="ECO:0000256" key="6">
    <source>
        <dbReference type="ARBA" id="ARBA00022970"/>
    </source>
</evidence>
<dbReference type="EMBL" id="QZCE01000001">
    <property type="protein sequence ID" value="NEZ61233.1"/>
    <property type="molecule type" value="Genomic_DNA"/>
</dbReference>
<dbReference type="Proteomes" id="UP000473574">
    <property type="component" value="Unassembled WGS sequence"/>
</dbReference>
<proteinExistence type="inferred from homology"/>
<organism evidence="11 12">
    <name type="scientific">Adonisia turfae CCMR0082</name>
    <dbReference type="NCBI Taxonomy" id="2304604"/>
    <lineage>
        <taxon>Bacteria</taxon>
        <taxon>Bacillati</taxon>
        <taxon>Cyanobacteriota</taxon>
        <taxon>Adonisia</taxon>
        <taxon>Adonisia turfae</taxon>
    </lineage>
</organism>
<evidence type="ECO:0000313" key="12">
    <source>
        <dbReference type="Proteomes" id="UP000473574"/>
    </source>
</evidence>
<evidence type="ECO:0000256" key="2">
    <source>
        <dbReference type="ARBA" id="ARBA00010072"/>
    </source>
</evidence>
<feature type="transmembrane region" description="Helical" evidence="9">
    <location>
        <begin position="59"/>
        <end position="80"/>
    </location>
</feature>
<comment type="similarity">
    <text evidence="2">Belongs to the binding-protein-dependent transport system permease family. HisMQ subfamily.</text>
</comment>
<keyword evidence="5 9" id="KW-0812">Transmembrane</keyword>
<evidence type="ECO:0000313" key="11">
    <source>
        <dbReference type="EMBL" id="NEZ61233.1"/>
    </source>
</evidence>
<dbReference type="PANTHER" id="PTHR30614">
    <property type="entry name" value="MEMBRANE COMPONENT OF AMINO ACID ABC TRANSPORTER"/>
    <property type="match status" value="1"/>
</dbReference>
<dbReference type="NCBIfam" id="TIGR01726">
    <property type="entry name" value="HEQRo_perm_3TM"/>
    <property type="match status" value="1"/>
</dbReference>
<keyword evidence="7 9" id="KW-1133">Transmembrane helix</keyword>
<dbReference type="GO" id="GO:0022857">
    <property type="term" value="F:transmembrane transporter activity"/>
    <property type="evidence" value="ECO:0007669"/>
    <property type="project" value="InterPro"/>
</dbReference>
<dbReference type="InterPro" id="IPR010065">
    <property type="entry name" value="AA_ABC_transptr_permease_3TM"/>
</dbReference>
<dbReference type="PROSITE" id="PS50928">
    <property type="entry name" value="ABC_TM1"/>
    <property type="match status" value="1"/>
</dbReference>
<evidence type="ECO:0000256" key="1">
    <source>
        <dbReference type="ARBA" id="ARBA00004651"/>
    </source>
</evidence>
<dbReference type="AlphaFoldDB" id="A0A6M0RZA5"/>
<dbReference type="SUPFAM" id="SSF161098">
    <property type="entry name" value="MetI-like"/>
    <property type="match status" value="1"/>
</dbReference>
<reference evidence="11 12" key="1">
    <citation type="journal article" date="2020" name="Microb. Ecol.">
        <title>Ecogenomics of the Marine Benthic Filamentous Cyanobacterium Adonisia.</title>
        <authorList>
            <person name="Walter J.M."/>
            <person name="Coutinho F.H."/>
            <person name="Leomil L."/>
            <person name="Hargreaves P.I."/>
            <person name="Campeao M.E."/>
            <person name="Vieira V.V."/>
            <person name="Silva B.S."/>
            <person name="Fistarol G.O."/>
            <person name="Salomon P.S."/>
            <person name="Sawabe T."/>
            <person name="Mino S."/>
            <person name="Hosokawa M."/>
            <person name="Miyashita H."/>
            <person name="Maruyama F."/>
            <person name="van Verk M.C."/>
            <person name="Dutilh B.E."/>
            <person name="Thompson C.C."/>
            <person name="Thompson F.L."/>
        </authorList>
    </citation>
    <scope>NUCLEOTIDE SEQUENCE [LARGE SCALE GENOMIC DNA]</scope>
    <source>
        <strain evidence="11 12">CCMR0082</strain>
    </source>
</reference>
<evidence type="ECO:0000256" key="7">
    <source>
        <dbReference type="ARBA" id="ARBA00022989"/>
    </source>
</evidence>
<sequence length="228" mass="25486">MDVEYIINALPALLRGALTTIQLTALAIFFGFIGGTLLGTARLSKFWPIRLATRAYIEFFRGTPLLVQIFWIYFGFPALFKSLGLSFTFDRWSAGVLALSLNSAAYVAEIVRGGIQSIDRGQWEAASSMGLDAIQTLRYIVLPQALRRMIPPLGNEFTTLLKDTSLVAVIGLEELFRRGQLTVATNFRAFEIYTAVGLTYLALNLMFSQGFTWLEHWTDPTEKAKRNA</sequence>
<evidence type="ECO:0000256" key="4">
    <source>
        <dbReference type="ARBA" id="ARBA00022475"/>
    </source>
</evidence>
<evidence type="ECO:0000256" key="5">
    <source>
        <dbReference type="ARBA" id="ARBA00022692"/>
    </source>
</evidence>
<dbReference type="CDD" id="cd06261">
    <property type="entry name" value="TM_PBP2"/>
    <property type="match status" value="1"/>
</dbReference>
<gene>
    <name evidence="11" type="ORF">D0962_00340</name>
</gene>
<comment type="subcellular location">
    <subcellularLocation>
        <location evidence="1 9">Cell membrane</location>
        <topology evidence="1 9">Multi-pass membrane protein</topology>
    </subcellularLocation>
</comment>
<evidence type="ECO:0000256" key="9">
    <source>
        <dbReference type="RuleBase" id="RU363032"/>
    </source>
</evidence>
<dbReference type="PANTHER" id="PTHR30614:SF20">
    <property type="entry name" value="GLUTAMINE TRANSPORT SYSTEM PERMEASE PROTEIN GLNP"/>
    <property type="match status" value="1"/>
</dbReference>
<keyword evidence="4" id="KW-1003">Cell membrane</keyword>
<feature type="domain" description="ABC transmembrane type-1" evidence="10">
    <location>
        <begin position="17"/>
        <end position="211"/>
    </location>
</feature>
<dbReference type="InterPro" id="IPR000515">
    <property type="entry name" value="MetI-like"/>
</dbReference>
<name>A0A6M0RZA5_9CYAN</name>
<dbReference type="Pfam" id="PF00528">
    <property type="entry name" value="BPD_transp_1"/>
    <property type="match status" value="1"/>
</dbReference>
<evidence type="ECO:0000256" key="3">
    <source>
        <dbReference type="ARBA" id="ARBA00022448"/>
    </source>
</evidence>
<feature type="transmembrane region" description="Helical" evidence="9">
    <location>
        <begin position="12"/>
        <end position="38"/>
    </location>
</feature>
<dbReference type="InterPro" id="IPR043429">
    <property type="entry name" value="ArtM/GltK/GlnP/TcyL/YhdX-like"/>
</dbReference>